<feature type="transmembrane region" description="Helical" evidence="1">
    <location>
        <begin position="21"/>
        <end position="45"/>
    </location>
</feature>
<name>A0ABS6DRD9_9MOLU</name>
<organism evidence="2 3">
    <name type="scientific">Mycoplasma zalophidermidis</name>
    <dbReference type="NCBI Taxonomy" id="398174"/>
    <lineage>
        <taxon>Bacteria</taxon>
        <taxon>Bacillati</taxon>
        <taxon>Mycoplasmatota</taxon>
        <taxon>Mollicutes</taxon>
        <taxon>Mycoplasmataceae</taxon>
        <taxon>Mycoplasma</taxon>
    </lineage>
</organism>
<gene>
    <name evidence="2" type="ORF">KQ878_01380</name>
</gene>
<feature type="transmembrane region" description="Helical" evidence="1">
    <location>
        <begin position="129"/>
        <end position="150"/>
    </location>
</feature>
<evidence type="ECO:0008006" key="4">
    <source>
        <dbReference type="Google" id="ProtNLM"/>
    </source>
</evidence>
<evidence type="ECO:0000256" key="1">
    <source>
        <dbReference type="SAM" id="Phobius"/>
    </source>
</evidence>
<sequence>MKKNNNKTNSHNCLYKNKLNKLFLIFGLIVLITSLTFAIADAFTYTSSQDSYNGTPVISIVFKNVYAFFYFTYLTNFFLGITLIMFPHFKGSQKFKKAFFMSVVLITVTFIIYWALISWNPKTWSEPYGAIRSLITHAINPILGFITLYLVRKEIAVNNKTIGILIGIVLAYFLFAFIVYFANFNVYQNNKGVVIYSFLDFVNPLFYKGGNVLLIIILDILMFVLGAIIPVLFSLFWIAVYRIKYTNNICFKIQKKRHISKK</sequence>
<dbReference type="Proteomes" id="UP000812267">
    <property type="component" value="Unassembled WGS sequence"/>
</dbReference>
<feature type="transmembrane region" description="Helical" evidence="1">
    <location>
        <begin position="65"/>
        <end position="86"/>
    </location>
</feature>
<comment type="caution">
    <text evidence="2">The sequence shown here is derived from an EMBL/GenBank/DDBJ whole genome shotgun (WGS) entry which is preliminary data.</text>
</comment>
<feature type="transmembrane region" description="Helical" evidence="1">
    <location>
        <begin position="212"/>
        <end position="238"/>
    </location>
</feature>
<feature type="transmembrane region" description="Helical" evidence="1">
    <location>
        <begin position="162"/>
        <end position="182"/>
    </location>
</feature>
<keyword evidence="1" id="KW-0812">Transmembrane</keyword>
<feature type="transmembrane region" description="Helical" evidence="1">
    <location>
        <begin position="98"/>
        <end position="117"/>
    </location>
</feature>
<dbReference type="EMBL" id="JAHMHK010000001">
    <property type="protein sequence ID" value="MBU4693536.1"/>
    <property type="molecule type" value="Genomic_DNA"/>
</dbReference>
<dbReference type="RefSeq" id="WP_216505332.1">
    <property type="nucleotide sequence ID" value="NZ_JAHMHJ010000001.1"/>
</dbReference>
<protein>
    <recommendedName>
        <fullName evidence="4">DUF1600 domain-containing protein</fullName>
    </recommendedName>
</protein>
<accession>A0ABS6DRD9</accession>
<evidence type="ECO:0000313" key="2">
    <source>
        <dbReference type="EMBL" id="MBU4693536.1"/>
    </source>
</evidence>
<keyword evidence="1" id="KW-1133">Transmembrane helix</keyword>
<proteinExistence type="predicted"/>
<evidence type="ECO:0000313" key="3">
    <source>
        <dbReference type="Proteomes" id="UP000812267"/>
    </source>
</evidence>
<keyword evidence="3" id="KW-1185">Reference proteome</keyword>
<keyword evidence="1" id="KW-0472">Membrane</keyword>
<reference evidence="2" key="1">
    <citation type="submission" date="2021-06" db="EMBL/GenBank/DDBJ databases">
        <title>Novel Mycoplasma species detected in California sea lions (Zalophus californianus) from the USA.</title>
        <authorList>
            <person name="Volokhov D.V."/>
            <person name="Furtak V.A."/>
            <person name="Zagorodnyaya T.A."/>
        </authorList>
    </citation>
    <scope>NUCLEOTIDE SEQUENCE [LARGE SCALE GENOMIC DNA]</scope>
    <source>
        <strain evidence="2">CSL 4779</strain>
    </source>
</reference>
<dbReference type="NCBIfam" id="NF046009">
    <property type="entry name" value="MAGa3780_fam"/>
    <property type="match status" value="1"/>
</dbReference>